<dbReference type="OrthoDB" id="9806494at2"/>
<protein>
    <recommendedName>
        <fullName evidence="3">DUF1697 domain-containing protein</fullName>
    </recommendedName>
</protein>
<evidence type="ECO:0000313" key="1">
    <source>
        <dbReference type="EMBL" id="ABE53881.1"/>
    </source>
</evidence>
<evidence type="ECO:0000313" key="2">
    <source>
        <dbReference type="Proteomes" id="UP000001982"/>
    </source>
</evidence>
<proteinExistence type="predicted"/>
<evidence type="ECO:0008006" key="3">
    <source>
        <dbReference type="Google" id="ProtNLM"/>
    </source>
</evidence>
<dbReference type="eggNOG" id="COG3797">
    <property type="taxonomic scope" value="Bacteria"/>
</dbReference>
<accession>Q12RP5</accession>
<dbReference type="Proteomes" id="UP000001982">
    <property type="component" value="Chromosome"/>
</dbReference>
<dbReference type="Gene3D" id="3.30.70.1280">
    <property type="entry name" value="SP0830-like domains"/>
    <property type="match status" value="1"/>
</dbReference>
<keyword evidence="2" id="KW-1185">Reference proteome</keyword>
<dbReference type="AlphaFoldDB" id="Q12RP5"/>
<name>Q12RP5_SHEDO</name>
<reference evidence="1 2" key="1">
    <citation type="submission" date="2006-03" db="EMBL/GenBank/DDBJ databases">
        <title>Complete sequence of Shewanella denitrificans OS217.</title>
        <authorList>
            <consortium name="US DOE Joint Genome Institute"/>
            <person name="Copeland A."/>
            <person name="Lucas S."/>
            <person name="Lapidus A."/>
            <person name="Barry K."/>
            <person name="Detter J.C."/>
            <person name="Glavina del Rio T."/>
            <person name="Hammon N."/>
            <person name="Israni S."/>
            <person name="Dalin E."/>
            <person name="Tice H."/>
            <person name="Pitluck S."/>
            <person name="Brettin T."/>
            <person name="Bruce D."/>
            <person name="Han C."/>
            <person name="Tapia R."/>
            <person name="Gilna P."/>
            <person name="Kiss H."/>
            <person name="Schmutz J."/>
            <person name="Larimer F."/>
            <person name="Land M."/>
            <person name="Hauser L."/>
            <person name="Kyrpides N."/>
            <person name="Lykidis A."/>
            <person name="Richardson P."/>
        </authorList>
    </citation>
    <scope>NUCLEOTIDE SEQUENCE [LARGE SCALE GENOMIC DNA]</scope>
    <source>
        <strain evidence="2">OS217 / ATCC BAA-1090 / DSM 15013</strain>
    </source>
</reference>
<dbReference type="Pfam" id="PF08002">
    <property type="entry name" value="DUF1697"/>
    <property type="match status" value="1"/>
</dbReference>
<dbReference type="SUPFAM" id="SSF160379">
    <property type="entry name" value="SP0830-like"/>
    <property type="match status" value="1"/>
</dbReference>
<dbReference type="EMBL" id="CP000302">
    <property type="protein sequence ID" value="ABE53881.1"/>
    <property type="molecule type" value="Genomic_DNA"/>
</dbReference>
<dbReference type="PANTHER" id="PTHR36439">
    <property type="entry name" value="BLL4334 PROTEIN"/>
    <property type="match status" value="1"/>
</dbReference>
<dbReference type="HOGENOM" id="CLU_106303_2_0_6"/>
<dbReference type="RefSeq" id="WP_011495047.1">
    <property type="nucleotide sequence ID" value="NC_007954.1"/>
</dbReference>
<dbReference type="KEGG" id="sdn:Sden_0591"/>
<dbReference type="PIRSF" id="PIRSF008502">
    <property type="entry name" value="UCP008502"/>
    <property type="match status" value="1"/>
</dbReference>
<dbReference type="InterPro" id="IPR012545">
    <property type="entry name" value="DUF1697"/>
</dbReference>
<gene>
    <name evidence="1" type="ordered locus">Sden_0591</name>
</gene>
<dbReference type="PANTHER" id="PTHR36439:SF1">
    <property type="entry name" value="DUF1697 DOMAIN-CONTAINING PROTEIN"/>
    <property type="match status" value="1"/>
</dbReference>
<organism evidence="1 2">
    <name type="scientific">Shewanella denitrificans (strain OS217 / ATCC BAA-1090 / DSM 15013)</name>
    <dbReference type="NCBI Taxonomy" id="318161"/>
    <lineage>
        <taxon>Bacteria</taxon>
        <taxon>Pseudomonadati</taxon>
        <taxon>Pseudomonadota</taxon>
        <taxon>Gammaproteobacteria</taxon>
        <taxon>Alteromonadales</taxon>
        <taxon>Shewanellaceae</taxon>
        <taxon>Shewanella</taxon>
    </lineage>
</organism>
<sequence>MQTYIILLRGINVGGNNLVPMKALTQVLLDAGFCQIKTYIQTGNILLQSPHSSHESDGAQLEQDIAKLIHTHFGFTPDIMQLSLSEFSTAAANNPYQDKPGNTVHCYFCQQLPSPDEARLKELATSTEEYRIEGRVLYLHAPDGIGRSKLAANIEKCLKVPATARNLNTVNKLLDMVNT</sequence>